<dbReference type="InterPro" id="IPR014729">
    <property type="entry name" value="Rossmann-like_a/b/a_fold"/>
</dbReference>
<keyword evidence="3" id="KW-1185">Reference proteome</keyword>
<dbReference type="EC" id="6.3.4.-" evidence="1"/>
<feature type="binding site" evidence="1">
    <location>
        <begin position="7"/>
        <end position="20"/>
    </location>
    <ligand>
        <name>ATP</name>
        <dbReference type="ChEBI" id="CHEBI:30616"/>
    </ligand>
</feature>
<feature type="binding site" evidence="1">
    <location>
        <position position="102"/>
    </location>
    <ligand>
        <name>ATP</name>
        <dbReference type="ChEBI" id="CHEBI:30616"/>
    </ligand>
</feature>
<proteinExistence type="inferred from homology"/>
<organism evidence="2 3">
    <name type="scientific">Thermosipho melanesiensis</name>
    <dbReference type="NCBI Taxonomy" id="46541"/>
    <lineage>
        <taxon>Bacteria</taxon>
        <taxon>Thermotogati</taxon>
        <taxon>Thermotogota</taxon>
        <taxon>Thermotogae</taxon>
        <taxon>Thermotogales</taxon>
        <taxon>Fervidobacteriaceae</taxon>
        <taxon>Thermosipho</taxon>
    </lineage>
</organism>
<comment type="similarity">
    <text evidence="1">Belongs to the TmcAL family.</text>
</comment>
<evidence type="ECO:0000313" key="2">
    <source>
        <dbReference type="EMBL" id="APT74712.1"/>
    </source>
</evidence>
<dbReference type="Gene3D" id="3.40.50.620">
    <property type="entry name" value="HUPs"/>
    <property type="match status" value="1"/>
</dbReference>
<dbReference type="HAMAP" id="MF_01539">
    <property type="entry name" value="TmcAL"/>
    <property type="match status" value="1"/>
</dbReference>
<keyword evidence="1" id="KW-0694">RNA-binding</keyword>
<dbReference type="Proteomes" id="UP000185490">
    <property type="component" value="Chromosome"/>
</dbReference>
<comment type="function">
    <text evidence="1">Catalyzes the formation of N(4)-acetylcytidine (ac(4)C) at the wobble position of elongator tRNA(Met), using acetate and ATP as substrates. First activates an acetate ion to form acetyladenylate (Ac-AMP) and then transfers the acetyl group to tRNA to form ac(4)C34.</text>
</comment>
<feature type="binding site" evidence="1">
    <location>
        <position position="165"/>
    </location>
    <ligand>
        <name>ATP</name>
        <dbReference type="ChEBI" id="CHEBI:30616"/>
    </ligand>
</feature>
<dbReference type="Pfam" id="PF05636">
    <property type="entry name" value="HIGH_NTase1"/>
    <property type="match status" value="1"/>
</dbReference>
<comment type="subcellular location">
    <subcellularLocation>
        <location evidence="1">Cytoplasm</location>
    </subcellularLocation>
</comment>
<dbReference type="SUPFAM" id="SSF52374">
    <property type="entry name" value="Nucleotidylyl transferase"/>
    <property type="match status" value="1"/>
</dbReference>
<accession>A0ABM6GH59</accession>
<sequence>MKVLGVIVEYNPFHNGHLYHLQQAKKIVSPDYVIAIMSGNFCQRGEPAIINKFARAEIALKNGIDVVFELPTVYALQDAGGFAFGAITLLDKLTVVTDVVFGSESADKNFITTVAKTLLENPDKFDNLLKIELKKGLSFPNARKFALKKFLNENEDFLKMIENSNDILGIEYVKSILKLKSKINYHLIKRIGAKYNDTELESKYSSATAIRNAIVRNNPFETYVPQTSYKVLKREFSYGRGPVSLENMEQFILTFLRLKHRKDFESIYSFTEGLDQRFIKAIKTSKKLSDFLEKVKTKRFTYSRIRRAIFHALFDFKKEYIEFSNKLGTQYARILGFTKKGQKLLSKIKKASKIPIISNPSLHEKVLKKVLTDKDRKWEVNKKLFIWQFEKDIVASNIYTMFYPQKNERKYGLDFRKPIIEGENE</sequence>
<reference evidence="2 3" key="1">
    <citation type="submission" date="2014-02" db="EMBL/GenBank/DDBJ databases">
        <title>Diversity of Thermotogales isolates from hydrothermal vents.</title>
        <authorList>
            <person name="Haverkamp T.H.A."/>
            <person name="Lossouarn J."/>
            <person name="Geslin C."/>
            <person name="Nesbo C.L."/>
        </authorList>
    </citation>
    <scope>NUCLEOTIDE SEQUENCE [LARGE SCALE GENOMIC DNA]</scope>
    <source>
        <strain evidence="2 3">431</strain>
    </source>
</reference>
<keyword evidence="1" id="KW-0067">ATP-binding</keyword>
<feature type="binding site" evidence="1">
    <location>
        <begin position="190"/>
        <end position="191"/>
    </location>
    <ligand>
        <name>ATP</name>
        <dbReference type="ChEBI" id="CHEBI:30616"/>
    </ligand>
</feature>
<dbReference type="PANTHER" id="PTHR37825:SF1">
    <property type="entry name" value="TRNA(MET) CYTIDINE ACETATE LIGASE"/>
    <property type="match status" value="1"/>
</dbReference>
<name>A0ABM6GH59_9BACT</name>
<comment type="catalytic activity">
    <reaction evidence="1">
        <text>cytidine(34) in elongator tRNA(Met) + acetate + ATP = N(4)-acetylcytidine(34) in elongator tRNA(Met) + AMP + diphosphate</text>
        <dbReference type="Rhea" id="RHEA:58144"/>
        <dbReference type="Rhea" id="RHEA-COMP:10693"/>
        <dbReference type="Rhea" id="RHEA-COMP:10694"/>
        <dbReference type="ChEBI" id="CHEBI:30089"/>
        <dbReference type="ChEBI" id="CHEBI:30616"/>
        <dbReference type="ChEBI" id="CHEBI:33019"/>
        <dbReference type="ChEBI" id="CHEBI:74900"/>
        <dbReference type="ChEBI" id="CHEBI:82748"/>
        <dbReference type="ChEBI" id="CHEBI:456215"/>
    </reaction>
</comment>
<keyword evidence="1" id="KW-0963">Cytoplasm</keyword>
<dbReference type="EMBL" id="CP007389">
    <property type="protein sequence ID" value="APT74712.1"/>
    <property type="molecule type" value="Genomic_DNA"/>
</dbReference>
<evidence type="ECO:0000256" key="1">
    <source>
        <dbReference type="HAMAP-Rule" id="MF_01539"/>
    </source>
</evidence>
<keyword evidence="1" id="KW-0820">tRNA-binding</keyword>
<dbReference type="NCBIfam" id="NF010191">
    <property type="entry name" value="PRK13670.1"/>
    <property type="match status" value="1"/>
</dbReference>
<dbReference type="InterPro" id="IPR008513">
    <property type="entry name" value="tRNA(Met)_cyd_acetate_ligase"/>
</dbReference>
<dbReference type="RefSeq" id="WP_012058047.1">
    <property type="nucleotide sequence ID" value="NZ_CP007389.1"/>
</dbReference>
<keyword evidence="1" id="KW-0436">Ligase</keyword>
<evidence type="ECO:0000313" key="3">
    <source>
        <dbReference type="Proteomes" id="UP000185490"/>
    </source>
</evidence>
<keyword evidence="1" id="KW-0819">tRNA processing</keyword>
<dbReference type="PANTHER" id="PTHR37825">
    <property type="entry name" value="TRNA(MET) CYTIDINE ACETATE LIGASE"/>
    <property type="match status" value="1"/>
</dbReference>
<keyword evidence="1" id="KW-0547">Nucleotide-binding</keyword>
<gene>
    <name evidence="1" type="primary">tmcAL</name>
    <name evidence="2" type="ORF">BW47_09745</name>
</gene>
<protein>
    <recommendedName>
        <fullName evidence="1">tRNA(Met) cytidine acetate ligase</fullName>
        <ecNumber evidence="1">6.3.4.-</ecNumber>
    </recommendedName>
</protein>